<evidence type="ECO:0000313" key="2">
    <source>
        <dbReference type="Proteomes" id="UP000582231"/>
    </source>
</evidence>
<comment type="caution">
    <text evidence="1">The sequence shown here is derived from an EMBL/GenBank/DDBJ whole genome shotgun (WGS) entry which is preliminary data.</text>
</comment>
<dbReference type="EMBL" id="JACCBF010000001">
    <property type="protein sequence ID" value="NYD33845.1"/>
    <property type="molecule type" value="Genomic_DNA"/>
</dbReference>
<organism evidence="1 2">
    <name type="scientific">Nocardioides kongjuensis</name>
    <dbReference type="NCBI Taxonomy" id="349522"/>
    <lineage>
        <taxon>Bacteria</taxon>
        <taxon>Bacillati</taxon>
        <taxon>Actinomycetota</taxon>
        <taxon>Actinomycetes</taxon>
        <taxon>Propionibacteriales</taxon>
        <taxon>Nocardioidaceae</taxon>
        <taxon>Nocardioides</taxon>
    </lineage>
</organism>
<evidence type="ECO:0008006" key="3">
    <source>
        <dbReference type="Google" id="ProtNLM"/>
    </source>
</evidence>
<proteinExistence type="predicted"/>
<protein>
    <recommendedName>
        <fullName evidence="3">HK97 gp10 family phage protein</fullName>
    </recommendedName>
</protein>
<dbReference type="AlphaFoldDB" id="A0A852RSI5"/>
<evidence type="ECO:0000313" key="1">
    <source>
        <dbReference type="EMBL" id="NYD33845.1"/>
    </source>
</evidence>
<gene>
    <name evidence="1" type="ORF">BJ958_005391</name>
</gene>
<accession>A0A852RSI5</accession>
<reference evidence="1 2" key="1">
    <citation type="submission" date="2020-07" db="EMBL/GenBank/DDBJ databases">
        <title>Sequencing the genomes of 1000 actinobacteria strains.</title>
        <authorList>
            <person name="Klenk H.-P."/>
        </authorList>
    </citation>
    <scope>NUCLEOTIDE SEQUENCE [LARGE SCALE GENOMIC DNA]</scope>
    <source>
        <strain evidence="1 2">DSM 19082</strain>
    </source>
</reference>
<name>A0A852RSI5_9ACTN</name>
<sequence length="123" mass="13142">MTQILDVDVDAAPVRAAFASLRLRLRNLSRAWALIGARMESAAQPVVPVESGRLVDSLKATAGPMGVEFASDLVYAGVQDRGWPAHGIEGHHFMSRAEEALRGDAVDLLAPEIQRQIDAVGLG</sequence>
<dbReference type="RefSeq" id="WP_179729834.1">
    <property type="nucleotide sequence ID" value="NZ_BAABEF010000001.1"/>
</dbReference>
<keyword evidence="2" id="KW-1185">Reference proteome</keyword>
<dbReference type="Proteomes" id="UP000582231">
    <property type="component" value="Unassembled WGS sequence"/>
</dbReference>